<dbReference type="PANTHER" id="PTHR24287:SF1">
    <property type="entry name" value="P450, PUTATIVE (EUROFUNG)-RELATED"/>
    <property type="match status" value="1"/>
</dbReference>
<dbReference type="InterPro" id="IPR001128">
    <property type="entry name" value="Cyt_P450"/>
</dbReference>
<dbReference type="CDD" id="cd11063">
    <property type="entry name" value="CYP52"/>
    <property type="match status" value="1"/>
</dbReference>
<dbReference type="GO" id="GO:0016712">
    <property type="term" value="F:oxidoreductase activity, acting on paired donors, with incorporation or reduction of molecular oxygen, reduced flavin or flavoprotein as one donor, and incorporation of one atom of oxygen"/>
    <property type="evidence" value="ECO:0007669"/>
    <property type="project" value="InterPro"/>
</dbReference>
<dbReference type="GO" id="GO:0051287">
    <property type="term" value="F:NAD binding"/>
    <property type="evidence" value="ECO:0007669"/>
    <property type="project" value="InterPro"/>
</dbReference>
<keyword evidence="7" id="KW-0503">Monooxygenase</keyword>
<dbReference type="InterPro" id="IPR047146">
    <property type="entry name" value="Cyt_P450_E_CYP52_fungi"/>
</dbReference>
<dbReference type="SUPFAM" id="SSF48264">
    <property type="entry name" value="Cytochrome P450"/>
    <property type="match status" value="1"/>
</dbReference>
<evidence type="ECO:0000313" key="11">
    <source>
        <dbReference type="Proteomes" id="UP001321760"/>
    </source>
</evidence>
<feature type="binding site" description="axial binding residue" evidence="8">
    <location>
        <position position="443"/>
    </location>
    <ligand>
        <name>heme</name>
        <dbReference type="ChEBI" id="CHEBI:30413"/>
    </ligand>
    <ligandPart>
        <name>Fe</name>
        <dbReference type="ChEBI" id="CHEBI:18248"/>
    </ligandPart>
</feature>
<comment type="cofactor">
    <cofactor evidence="1 8">
        <name>heme</name>
        <dbReference type="ChEBI" id="CHEBI:30413"/>
    </cofactor>
</comment>
<comment type="caution">
    <text evidence="10">The sequence shown here is derived from an EMBL/GenBank/DDBJ whole genome shotgun (WGS) entry which is preliminary data.</text>
</comment>
<dbReference type="Pfam" id="PF02826">
    <property type="entry name" value="2-Hacid_dh_C"/>
    <property type="match status" value="2"/>
</dbReference>
<keyword evidence="5" id="KW-0560">Oxidoreductase</keyword>
<evidence type="ECO:0000256" key="8">
    <source>
        <dbReference type="PIRSR" id="PIRSR602402-1"/>
    </source>
</evidence>
<dbReference type="PROSITE" id="PS00086">
    <property type="entry name" value="CYTOCHROME_P450"/>
    <property type="match status" value="1"/>
</dbReference>
<keyword evidence="3 8" id="KW-0349">Heme</keyword>
<dbReference type="InterPro" id="IPR036291">
    <property type="entry name" value="NAD(P)-bd_dom_sf"/>
</dbReference>
<accession>A0AAV9GDK1</accession>
<protein>
    <submittedName>
        <fullName evidence="10">Oxidoreductase-like protein</fullName>
    </submittedName>
</protein>
<evidence type="ECO:0000256" key="2">
    <source>
        <dbReference type="ARBA" id="ARBA00010617"/>
    </source>
</evidence>
<evidence type="ECO:0000313" key="10">
    <source>
        <dbReference type="EMBL" id="KAK4445995.1"/>
    </source>
</evidence>
<dbReference type="SUPFAM" id="SSF52283">
    <property type="entry name" value="Formate/glycerate dehydrogenase catalytic domain-like"/>
    <property type="match status" value="1"/>
</dbReference>
<dbReference type="AlphaFoldDB" id="A0AAV9GDK1"/>
<keyword evidence="4 8" id="KW-0479">Metal-binding</keyword>
<evidence type="ECO:0000259" key="9">
    <source>
        <dbReference type="Pfam" id="PF02826"/>
    </source>
</evidence>
<dbReference type="GO" id="GO:0020037">
    <property type="term" value="F:heme binding"/>
    <property type="evidence" value="ECO:0007669"/>
    <property type="project" value="InterPro"/>
</dbReference>
<evidence type="ECO:0000256" key="6">
    <source>
        <dbReference type="ARBA" id="ARBA00023004"/>
    </source>
</evidence>
<dbReference type="CDD" id="cd12163">
    <property type="entry name" value="2-Hacid_dh_5"/>
    <property type="match status" value="1"/>
</dbReference>
<gene>
    <name evidence="10" type="ORF">QBC34DRAFT_486986</name>
</gene>
<dbReference type="GO" id="GO:0005506">
    <property type="term" value="F:iron ion binding"/>
    <property type="evidence" value="ECO:0007669"/>
    <property type="project" value="InterPro"/>
</dbReference>
<feature type="domain" description="D-isomer specific 2-hydroxyacid dehydrogenase NAD-binding" evidence="9">
    <location>
        <begin position="726"/>
        <end position="818"/>
    </location>
</feature>
<dbReference type="Proteomes" id="UP001321760">
    <property type="component" value="Unassembled WGS sequence"/>
</dbReference>
<evidence type="ECO:0000256" key="1">
    <source>
        <dbReference type="ARBA" id="ARBA00001971"/>
    </source>
</evidence>
<dbReference type="SUPFAM" id="SSF51735">
    <property type="entry name" value="NAD(P)-binding Rossmann-fold domains"/>
    <property type="match status" value="1"/>
</dbReference>
<dbReference type="Gene3D" id="3.40.50.720">
    <property type="entry name" value="NAD(P)-binding Rossmann-like Domain"/>
    <property type="match status" value="2"/>
</dbReference>
<evidence type="ECO:0000256" key="3">
    <source>
        <dbReference type="ARBA" id="ARBA00022617"/>
    </source>
</evidence>
<reference evidence="10" key="2">
    <citation type="submission" date="2023-05" db="EMBL/GenBank/DDBJ databases">
        <authorList>
            <consortium name="Lawrence Berkeley National Laboratory"/>
            <person name="Steindorff A."/>
            <person name="Hensen N."/>
            <person name="Bonometti L."/>
            <person name="Westerberg I."/>
            <person name="Brannstrom I.O."/>
            <person name="Guillou S."/>
            <person name="Cros-Aarteil S."/>
            <person name="Calhoun S."/>
            <person name="Haridas S."/>
            <person name="Kuo A."/>
            <person name="Mondo S."/>
            <person name="Pangilinan J."/>
            <person name="Riley R."/>
            <person name="Labutti K."/>
            <person name="Andreopoulos B."/>
            <person name="Lipzen A."/>
            <person name="Chen C."/>
            <person name="Yanf M."/>
            <person name="Daum C."/>
            <person name="Ng V."/>
            <person name="Clum A."/>
            <person name="Ohm R."/>
            <person name="Martin F."/>
            <person name="Silar P."/>
            <person name="Natvig D."/>
            <person name="Lalanne C."/>
            <person name="Gautier V."/>
            <person name="Ament-Velasquez S.L."/>
            <person name="Kruys A."/>
            <person name="Hutchinson M.I."/>
            <person name="Powell A.J."/>
            <person name="Barry K."/>
            <person name="Miller A.N."/>
            <person name="Grigoriev I.V."/>
            <person name="Debuchy R."/>
            <person name="Gladieux P."/>
            <person name="Thoren M.H."/>
            <person name="Johannesson H."/>
        </authorList>
    </citation>
    <scope>NUCLEOTIDE SEQUENCE</scope>
    <source>
        <strain evidence="10">PSN243</strain>
    </source>
</reference>
<dbReference type="InterPro" id="IPR002402">
    <property type="entry name" value="Cyt_P450_E_grp-II"/>
</dbReference>
<dbReference type="InterPro" id="IPR017972">
    <property type="entry name" value="Cyt_P450_CS"/>
</dbReference>
<keyword evidence="11" id="KW-1185">Reference proteome</keyword>
<evidence type="ECO:0000256" key="5">
    <source>
        <dbReference type="ARBA" id="ARBA00023002"/>
    </source>
</evidence>
<dbReference type="Gene3D" id="1.10.630.10">
    <property type="entry name" value="Cytochrome P450"/>
    <property type="match status" value="1"/>
</dbReference>
<dbReference type="InterPro" id="IPR036396">
    <property type="entry name" value="Cyt_P450_sf"/>
</dbReference>
<comment type="similarity">
    <text evidence="2">Belongs to the cytochrome P450 family.</text>
</comment>
<dbReference type="PRINTS" id="PR00464">
    <property type="entry name" value="EP450II"/>
</dbReference>
<dbReference type="InterPro" id="IPR002974">
    <property type="entry name" value="Cyt_P450_E_CYP52_ascomycetes"/>
</dbReference>
<dbReference type="PRINTS" id="PR01239">
    <property type="entry name" value="EP450IICYP52"/>
</dbReference>
<name>A0AAV9GDK1_9PEZI</name>
<dbReference type="PROSITE" id="PS00065">
    <property type="entry name" value="D_2_HYDROXYACID_DH_1"/>
    <property type="match status" value="1"/>
</dbReference>
<keyword evidence="6 8" id="KW-0408">Iron</keyword>
<dbReference type="InterPro" id="IPR006140">
    <property type="entry name" value="D-isomer_DH_NAD-bd"/>
</dbReference>
<dbReference type="EMBL" id="MU865960">
    <property type="protein sequence ID" value="KAK4445995.1"/>
    <property type="molecule type" value="Genomic_DNA"/>
</dbReference>
<dbReference type="InterPro" id="IPR029752">
    <property type="entry name" value="D-isomer_DH_CS1"/>
</dbReference>
<proteinExistence type="inferred from homology"/>
<reference evidence="10" key="1">
    <citation type="journal article" date="2023" name="Mol. Phylogenet. Evol.">
        <title>Genome-scale phylogeny and comparative genomics of the fungal order Sordariales.</title>
        <authorList>
            <person name="Hensen N."/>
            <person name="Bonometti L."/>
            <person name="Westerberg I."/>
            <person name="Brannstrom I.O."/>
            <person name="Guillou S."/>
            <person name="Cros-Aarteil S."/>
            <person name="Calhoun S."/>
            <person name="Haridas S."/>
            <person name="Kuo A."/>
            <person name="Mondo S."/>
            <person name="Pangilinan J."/>
            <person name="Riley R."/>
            <person name="LaButti K."/>
            <person name="Andreopoulos B."/>
            <person name="Lipzen A."/>
            <person name="Chen C."/>
            <person name="Yan M."/>
            <person name="Daum C."/>
            <person name="Ng V."/>
            <person name="Clum A."/>
            <person name="Steindorff A."/>
            <person name="Ohm R.A."/>
            <person name="Martin F."/>
            <person name="Silar P."/>
            <person name="Natvig D.O."/>
            <person name="Lalanne C."/>
            <person name="Gautier V."/>
            <person name="Ament-Velasquez S.L."/>
            <person name="Kruys A."/>
            <person name="Hutchinson M.I."/>
            <person name="Powell A.J."/>
            <person name="Barry K."/>
            <person name="Miller A.N."/>
            <person name="Grigoriev I.V."/>
            <person name="Debuchy R."/>
            <person name="Gladieux P."/>
            <person name="Hiltunen Thoren M."/>
            <person name="Johannesson H."/>
        </authorList>
    </citation>
    <scope>NUCLEOTIDE SEQUENCE</scope>
    <source>
        <strain evidence="10">PSN243</strain>
    </source>
</reference>
<dbReference type="PANTHER" id="PTHR24287">
    <property type="entry name" value="P450, PUTATIVE (EUROFUNG)-RELATED"/>
    <property type="match status" value="1"/>
</dbReference>
<feature type="domain" description="D-isomer specific 2-hydroxyacid dehydrogenase NAD-binding" evidence="9">
    <location>
        <begin position="617"/>
        <end position="687"/>
    </location>
</feature>
<dbReference type="PRINTS" id="PR00385">
    <property type="entry name" value="P450"/>
</dbReference>
<evidence type="ECO:0000256" key="4">
    <source>
        <dbReference type="ARBA" id="ARBA00022723"/>
    </source>
</evidence>
<dbReference type="Pfam" id="PF00067">
    <property type="entry name" value="p450"/>
    <property type="match status" value="1"/>
</dbReference>
<sequence length="855" mass="95794">MPTKGLLGFGRLIESIRATQSDAGPQYVVSALDSEMGPHVHTVEVPISDYKLIVTRDPVNVQAMLATQSCDWDVGEHRTDSWRPLFGDGVFTSRGEAWKRSRALVRPQFARDQINDLELLERHVQRLFEAVERVGPRDEKGWTPEFDLQPLFYNMALDVTTELIYGYSAGSQHPEGRVDLPRMEGWEAPERETIGMHMDAGKACVETRGALWKYRWLLPTRRFNEHCAAVHKYAEWFVRLRLQRGEDYLRRIESESVRGAKKAERYVLLDELAKVTQDPVELRSQTLNILTAGRDTTAALMGWIFYFLSRHPEVFEKLRGQVLERFGPYTLDVSNIGFKDLRDDIPYITSVVNEALRMAPVIPLNERVALRDTVLPRGGGDDGDEPILVLKGQQVLIPTFAMARRKDLWGPDVDVFRPERWDEDGGRKFGFEFIPFGGGARQCLGQQFARTKAAYIIVRFLQKYDKIECTQIPPDAPLRFHHTIENRSGSGVQSNPPPNPTLKNHKLLIITPLDVPASFLDSLRTQFPDLDVVHRKSEWGQTTPTPIPDDEWKDVTVLMTFGTLPTAEQAPKLQFVQLVSAGANHILDNPLFKDSHVKFCTANGVHGPQISEWIIGTYLSFLHSFPYYLENQKRATWDRGAHHLIEDSPNKVVGILGYGAIGRQTARLATAMGMTIHAYTLHPRPTPASRHDTSWAPPGLGDPLGLFPSKWFSGPSQSDLHTFLTSGLDLLVIATPLTNNTKSLIAAAEFEALASVGRGRSIVSNIARGPVVDTDDLIAALEGGLIRGAALDVTDPEPLPDGHALWSARNVIVTPHVSGASTRYAERALEILRANLERFSEGRELVNKISKKRGY</sequence>
<organism evidence="10 11">
    <name type="scientific">Podospora aff. communis PSN243</name>
    <dbReference type="NCBI Taxonomy" id="3040156"/>
    <lineage>
        <taxon>Eukaryota</taxon>
        <taxon>Fungi</taxon>
        <taxon>Dikarya</taxon>
        <taxon>Ascomycota</taxon>
        <taxon>Pezizomycotina</taxon>
        <taxon>Sordariomycetes</taxon>
        <taxon>Sordariomycetidae</taxon>
        <taxon>Sordariales</taxon>
        <taxon>Podosporaceae</taxon>
        <taxon>Podospora</taxon>
    </lineage>
</organism>
<evidence type="ECO:0000256" key="7">
    <source>
        <dbReference type="ARBA" id="ARBA00023033"/>
    </source>
</evidence>